<dbReference type="EMBL" id="VJMH01000214">
    <property type="protein sequence ID" value="KAF0717796.1"/>
    <property type="molecule type" value="Genomic_DNA"/>
</dbReference>
<name>A0A485K6N9_9STRA</name>
<organism evidence="2 3">
    <name type="scientific">Aphanomyces stellatus</name>
    <dbReference type="NCBI Taxonomy" id="120398"/>
    <lineage>
        <taxon>Eukaryota</taxon>
        <taxon>Sar</taxon>
        <taxon>Stramenopiles</taxon>
        <taxon>Oomycota</taxon>
        <taxon>Saprolegniomycetes</taxon>
        <taxon>Saprolegniales</taxon>
        <taxon>Verrucalvaceae</taxon>
        <taxon>Aphanomyces</taxon>
    </lineage>
</organism>
<sequence>MATSLHMHYDSLPSLENVDYTTFLHDIQDWMYMINHPATPLGSPDDIQINLDALDTLVPPSTSSATTSTSNSEFTSQYQLCYKEGCFRRARFHSACTLHGGVNSCQIPGCLRKAQRGSFCASHGGSKACVRPTAAELAARLTGVTKAAKAADSVVPMAAESDAAMMVATRESNAATNVRPTAASVSVPSSAVTAQTAVLGYAMGIVGTANVRYKGASD</sequence>
<gene>
    <name evidence="2" type="primary">Aste57867_2092</name>
    <name evidence="1" type="ORF">As57867_002087</name>
    <name evidence="2" type="ORF">ASTE57867_2092</name>
</gene>
<accession>A0A485K6N9</accession>
<dbReference type="EMBL" id="CAADRA010000214">
    <property type="protein sequence ID" value="VFT79295.1"/>
    <property type="molecule type" value="Genomic_DNA"/>
</dbReference>
<dbReference type="PANTHER" id="PTHR31827">
    <property type="entry name" value="EMB|CAB89363.1"/>
    <property type="match status" value="1"/>
</dbReference>
<evidence type="ECO:0000313" key="3">
    <source>
        <dbReference type="Proteomes" id="UP000332933"/>
    </source>
</evidence>
<evidence type="ECO:0000313" key="2">
    <source>
        <dbReference type="EMBL" id="VFT79295.1"/>
    </source>
</evidence>
<dbReference type="PANTHER" id="PTHR31827:SF1">
    <property type="entry name" value="EMB|CAB89363.1"/>
    <property type="match status" value="1"/>
</dbReference>
<proteinExistence type="predicted"/>
<reference evidence="1" key="2">
    <citation type="submission" date="2019-06" db="EMBL/GenBank/DDBJ databases">
        <title>Genomics analysis of Aphanomyces spp. identifies a new class of oomycete effector associated with host adaptation.</title>
        <authorList>
            <person name="Gaulin E."/>
        </authorList>
    </citation>
    <scope>NUCLEOTIDE SEQUENCE</scope>
    <source>
        <strain evidence="1">CBS 578.67</strain>
    </source>
</reference>
<protein>
    <submittedName>
        <fullName evidence="2">Aste57867_2092 protein</fullName>
    </submittedName>
</protein>
<reference evidence="2 3" key="1">
    <citation type="submission" date="2019-03" db="EMBL/GenBank/DDBJ databases">
        <authorList>
            <person name="Gaulin E."/>
            <person name="Dumas B."/>
        </authorList>
    </citation>
    <scope>NUCLEOTIDE SEQUENCE [LARGE SCALE GENOMIC DNA]</scope>
    <source>
        <strain evidence="2">CBS 568.67</strain>
    </source>
</reference>
<dbReference type="AlphaFoldDB" id="A0A485K6N9"/>
<evidence type="ECO:0000313" key="1">
    <source>
        <dbReference type="EMBL" id="KAF0717796.1"/>
    </source>
</evidence>
<dbReference type="Proteomes" id="UP000332933">
    <property type="component" value="Unassembled WGS sequence"/>
</dbReference>
<keyword evidence="3" id="KW-1185">Reference proteome</keyword>